<proteinExistence type="predicted"/>
<dbReference type="Pfam" id="PF26639">
    <property type="entry name" value="Het-6_barrel"/>
    <property type="match status" value="1"/>
</dbReference>
<gene>
    <name evidence="3" type="ORF">EDB81DRAFT_783760</name>
</gene>
<dbReference type="PANTHER" id="PTHR24148:SF64">
    <property type="entry name" value="HETEROKARYON INCOMPATIBILITY DOMAIN-CONTAINING PROTEIN"/>
    <property type="match status" value="1"/>
</dbReference>
<dbReference type="Pfam" id="PF06985">
    <property type="entry name" value="HET"/>
    <property type="match status" value="1"/>
</dbReference>
<reference evidence="3" key="1">
    <citation type="journal article" date="2021" name="Nat. Commun.">
        <title>Genetic determinants of endophytism in the Arabidopsis root mycobiome.</title>
        <authorList>
            <person name="Mesny F."/>
            <person name="Miyauchi S."/>
            <person name="Thiergart T."/>
            <person name="Pickel B."/>
            <person name="Atanasova L."/>
            <person name="Karlsson M."/>
            <person name="Huettel B."/>
            <person name="Barry K.W."/>
            <person name="Haridas S."/>
            <person name="Chen C."/>
            <person name="Bauer D."/>
            <person name="Andreopoulos W."/>
            <person name="Pangilinan J."/>
            <person name="LaButti K."/>
            <person name="Riley R."/>
            <person name="Lipzen A."/>
            <person name="Clum A."/>
            <person name="Drula E."/>
            <person name="Henrissat B."/>
            <person name="Kohler A."/>
            <person name="Grigoriev I.V."/>
            <person name="Martin F.M."/>
            <person name="Hacquard S."/>
        </authorList>
    </citation>
    <scope>NUCLEOTIDE SEQUENCE</scope>
    <source>
        <strain evidence="3">MPI-CAGE-AT-0147</strain>
    </source>
</reference>
<keyword evidence="4" id="KW-1185">Reference proteome</keyword>
<name>A0A9P9JC29_9HYPO</name>
<organism evidence="3 4">
    <name type="scientific">Dactylonectria macrodidyma</name>
    <dbReference type="NCBI Taxonomy" id="307937"/>
    <lineage>
        <taxon>Eukaryota</taxon>
        <taxon>Fungi</taxon>
        <taxon>Dikarya</taxon>
        <taxon>Ascomycota</taxon>
        <taxon>Pezizomycotina</taxon>
        <taxon>Sordariomycetes</taxon>
        <taxon>Hypocreomycetidae</taxon>
        <taxon>Hypocreales</taxon>
        <taxon>Nectriaceae</taxon>
        <taxon>Dactylonectria</taxon>
    </lineage>
</organism>
<evidence type="ECO:0000259" key="2">
    <source>
        <dbReference type="Pfam" id="PF06985"/>
    </source>
</evidence>
<feature type="region of interest" description="Disordered" evidence="1">
    <location>
        <begin position="488"/>
        <end position="512"/>
    </location>
</feature>
<dbReference type="Proteomes" id="UP000738349">
    <property type="component" value="Unassembled WGS sequence"/>
</dbReference>
<protein>
    <submittedName>
        <fullName evidence="3">Heterokaryon incompatibility protein-domain-containing protein</fullName>
    </submittedName>
</protein>
<evidence type="ECO:0000256" key="1">
    <source>
        <dbReference type="SAM" id="MobiDB-lite"/>
    </source>
</evidence>
<evidence type="ECO:0000313" key="4">
    <source>
        <dbReference type="Proteomes" id="UP000738349"/>
    </source>
</evidence>
<feature type="domain" description="Heterokaryon incompatibility" evidence="2">
    <location>
        <begin position="48"/>
        <end position="197"/>
    </location>
</feature>
<sequence length="608" mass="67719">MDQSTNLLQQYRALPDGYIRLLFLQPSANRDAKVECHLSPAIIDERPYEALSYVWGQEDPTHGILVDGEQMRLRLTDQPRTLWIDSICINQSDIAERNHQVRQMGAIYSSATQVVVWLGEADNDTDMALDFIQGLSTLDPDTATRIVKGGDLTWEHRQRVFHALGMKHGLDNYDGVVGGLAKLMDHVWWTRIWTVQEIVLARSATLRCGAKSASWSHLNKLAAFALEVSRHNTLGLGRPMDEAIFDEVTARVSKLYVATGALGNLSYRVTSGSDINLEQMIWSQLLTRQATDPLDVIYALLGLSSEKSTIEIDYGKSKKQVYKSAMKDMLQRNRAGPAPLHFLQDCYSGRDATLPSWVPDFGILNSFKTINLATTGIGMSLALGSLYNASLGDGGWGPPKFFNDDDVLEMEGVSVDEVENLGDVCPRFPDGWERREAQLRAVVDQWRELVPNKEEEYIGGGSAIEAFWRTVTFDLLLTDRDYLAGAPDRRDTRLPRGAAEMPPTTAEEEAEVREGIVDAPPPKTVLEKLGERRFFVTKTGYFGLGPASMRAGDIVCVLRGSFFPTVVRPATNHCYTIVGECFVHGIMDGEMVDSVNKGKSTWQPFSFI</sequence>
<dbReference type="OrthoDB" id="2157530at2759"/>
<dbReference type="EMBL" id="JAGMUV010000004">
    <property type="protein sequence ID" value="KAH7161049.1"/>
    <property type="molecule type" value="Genomic_DNA"/>
</dbReference>
<comment type="caution">
    <text evidence="3">The sequence shown here is derived from an EMBL/GenBank/DDBJ whole genome shotgun (WGS) entry which is preliminary data.</text>
</comment>
<evidence type="ECO:0000313" key="3">
    <source>
        <dbReference type="EMBL" id="KAH7161049.1"/>
    </source>
</evidence>
<dbReference type="PANTHER" id="PTHR24148">
    <property type="entry name" value="ANKYRIN REPEAT DOMAIN-CONTAINING PROTEIN 39 HOMOLOG-RELATED"/>
    <property type="match status" value="1"/>
</dbReference>
<dbReference type="InterPro" id="IPR052895">
    <property type="entry name" value="HetReg/Transcr_Mod"/>
</dbReference>
<dbReference type="InterPro" id="IPR010730">
    <property type="entry name" value="HET"/>
</dbReference>
<accession>A0A9P9JC29</accession>
<dbReference type="AlphaFoldDB" id="A0A9P9JC29"/>